<name>A0A1Q9C7I3_SYMMI</name>
<sequence>MTMVEKVLVVVTFVISLAVNGLAASGVFGQSIGAISAQYPTYVTPDGLTFLIWSVIYTLELILVIAQCFPSESAEKLLQQGRSCCLTSTTVRVRLIIAFLLNALWLPVYVNLYWGKALLIIVLYLIFLLLAYIDINTLTTTSFLEWVLYGAGIACNISWVLVATAANLFTLLGSFGWEDVYGVAGTPWAAVLVVAVVASVAVVIGSMRSDFAWSITAAWALGGLHRQHTISDPSSFPPEAMNKTLALCALWAAIVVGVATVTGLFLIPYNGAFKSKGRETEHKPLSTSSEESSAAMANIGEKLLVLLTFLFSLVINGLAASGSLSADTIAEVSDKYPTYVTPDRLTFAVWGVIYILELVLVVAQFGTSERTEKALSKLGCLTSLSVRWRLIIAFLLNALWLPLYTNLQFGKALLVIILYLILLLSIYIDVNTVSLQSFWEWVVYGSGIACNLSWVIVATLANKLNLAASYGIGVDQYGVAGTPHFAILLVALLAAKAIVMGTARSDLAWSLVAVWFLAGLYRQHTYPSNFPQEAMSRTLALVCLWSGCVVSLATVCGLFMTSSNGAFRPNDGAAE</sequence>
<dbReference type="PANTHER" id="PTHR33802">
    <property type="entry name" value="SI:CH211-161H7.5-RELATED"/>
    <property type="match status" value="1"/>
</dbReference>
<accession>A0A1Q9C7I3</accession>
<organism evidence="1 2">
    <name type="scientific">Symbiodinium microadriaticum</name>
    <name type="common">Dinoflagellate</name>
    <name type="synonym">Zooxanthella microadriatica</name>
    <dbReference type="NCBI Taxonomy" id="2951"/>
    <lineage>
        <taxon>Eukaryota</taxon>
        <taxon>Sar</taxon>
        <taxon>Alveolata</taxon>
        <taxon>Dinophyceae</taxon>
        <taxon>Suessiales</taxon>
        <taxon>Symbiodiniaceae</taxon>
        <taxon>Symbiodinium</taxon>
    </lineage>
</organism>
<reference evidence="1 2" key="1">
    <citation type="submission" date="2016-02" db="EMBL/GenBank/DDBJ databases">
        <title>Genome analysis of coral dinoflagellate symbionts highlights evolutionary adaptations to a symbiotic lifestyle.</title>
        <authorList>
            <person name="Aranda M."/>
            <person name="Li Y."/>
            <person name="Liew Y.J."/>
            <person name="Baumgarten S."/>
            <person name="Simakov O."/>
            <person name="Wilson M."/>
            <person name="Piel J."/>
            <person name="Ashoor H."/>
            <person name="Bougouffa S."/>
            <person name="Bajic V.B."/>
            <person name="Ryu T."/>
            <person name="Ravasi T."/>
            <person name="Bayer T."/>
            <person name="Micklem G."/>
            <person name="Kim H."/>
            <person name="Bhak J."/>
            <person name="Lajeunesse T.C."/>
            <person name="Voolstra C.R."/>
        </authorList>
    </citation>
    <scope>NUCLEOTIDE SEQUENCE [LARGE SCALE GENOMIC DNA]</scope>
    <source>
        <strain evidence="1 2">CCMP2467</strain>
    </source>
</reference>
<evidence type="ECO:0000313" key="1">
    <source>
        <dbReference type="EMBL" id="OLP78879.1"/>
    </source>
</evidence>
<gene>
    <name evidence="1" type="ORF">AK812_SmicGene40896</name>
</gene>
<evidence type="ECO:0000313" key="2">
    <source>
        <dbReference type="Proteomes" id="UP000186817"/>
    </source>
</evidence>
<comment type="caution">
    <text evidence="1">The sequence shown here is derived from an EMBL/GenBank/DDBJ whole genome shotgun (WGS) entry which is preliminary data.</text>
</comment>
<dbReference type="AlphaFoldDB" id="A0A1Q9C7I3"/>
<dbReference type="Proteomes" id="UP000186817">
    <property type="component" value="Unassembled WGS sequence"/>
</dbReference>
<dbReference type="OrthoDB" id="422620at2759"/>
<keyword evidence="2" id="KW-1185">Reference proteome</keyword>
<dbReference type="PANTHER" id="PTHR33802:SF1">
    <property type="entry name" value="XK-RELATED PROTEIN"/>
    <property type="match status" value="1"/>
</dbReference>
<dbReference type="EMBL" id="LSRX01001550">
    <property type="protein sequence ID" value="OLP78879.1"/>
    <property type="molecule type" value="Genomic_DNA"/>
</dbReference>
<proteinExistence type="predicted"/>
<protein>
    <submittedName>
        <fullName evidence="1">Uncharacterized protein</fullName>
    </submittedName>
</protein>